<dbReference type="RefSeq" id="WP_145433017.1">
    <property type="nucleotide sequence ID" value="NZ_CP036339.1"/>
</dbReference>
<sequence>MTNETKCLRAAAVALLTFSVWLLTVGIYQWFTTGNFVPLGPGALLFSSTAYMTTAAWKRK</sequence>
<protein>
    <submittedName>
        <fullName evidence="2">Uncharacterized protein</fullName>
    </submittedName>
</protein>
<evidence type="ECO:0000256" key="1">
    <source>
        <dbReference type="SAM" id="Phobius"/>
    </source>
</evidence>
<reference evidence="2 3" key="1">
    <citation type="submission" date="2019-02" db="EMBL/GenBank/DDBJ databases">
        <title>Deep-cultivation of Planctomycetes and their phenomic and genomic characterization uncovers novel biology.</title>
        <authorList>
            <person name="Wiegand S."/>
            <person name="Jogler M."/>
            <person name="Boedeker C."/>
            <person name="Pinto D."/>
            <person name="Vollmers J."/>
            <person name="Rivas-Marin E."/>
            <person name="Kohn T."/>
            <person name="Peeters S.H."/>
            <person name="Heuer A."/>
            <person name="Rast P."/>
            <person name="Oberbeckmann S."/>
            <person name="Bunk B."/>
            <person name="Jeske O."/>
            <person name="Meyerdierks A."/>
            <person name="Storesund J.E."/>
            <person name="Kallscheuer N."/>
            <person name="Luecker S."/>
            <person name="Lage O.M."/>
            <person name="Pohl T."/>
            <person name="Merkel B.J."/>
            <person name="Hornburger P."/>
            <person name="Mueller R.-W."/>
            <person name="Bruemmer F."/>
            <person name="Labrenz M."/>
            <person name="Spormann A.M."/>
            <person name="Op den Camp H."/>
            <person name="Overmann J."/>
            <person name="Amann R."/>
            <person name="Jetten M.S.M."/>
            <person name="Mascher T."/>
            <person name="Medema M.H."/>
            <person name="Devos D.P."/>
            <person name="Kaster A.-K."/>
            <person name="Ovreas L."/>
            <person name="Rohde M."/>
            <person name="Galperin M.Y."/>
            <person name="Jogler C."/>
        </authorList>
    </citation>
    <scope>NUCLEOTIDE SEQUENCE [LARGE SCALE GENOMIC DNA]</scope>
    <source>
        <strain evidence="2 3">I41</strain>
    </source>
</reference>
<dbReference type="AlphaFoldDB" id="A0A517TYI3"/>
<keyword evidence="1" id="KW-1133">Transmembrane helix</keyword>
<dbReference type="Proteomes" id="UP000317909">
    <property type="component" value="Chromosome"/>
</dbReference>
<name>A0A517TYI3_9BACT</name>
<accession>A0A517TYI3</accession>
<dbReference type="KEGG" id="llh:I41_26180"/>
<keyword evidence="1" id="KW-0812">Transmembrane</keyword>
<gene>
    <name evidence="2" type="ORF">I41_26180</name>
</gene>
<feature type="transmembrane region" description="Helical" evidence="1">
    <location>
        <begin position="37"/>
        <end position="57"/>
    </location>
</feature>
<keyword evidence="1" id="KW-0472">Membrane</keyword>
<organism evidence="2 3">
    <name type="scientific">Lacipirellula limnantheis</name>
    <dbReference type="NCBI Taxonomy" id="2528024"/>
    <lineage>
        <taxon>Bacteria</taxon>
        <taxon>Pseudomonadati</taxon>
        <taxon>Planctomycetota</taxon>
        <taxon>Planctomycetia</taxon>
        <taxon>Pirellulales</taxon>
        <taxon>Lacipirellulaceae</taxon>
        <taxon>Lacipirellula</taxon>
    </lineage>
</organism>
<dbReference type="EMBL" id="CP036339">
    <property type="protein sequence ID" value="QDT73429.1"/>
    <property type="molecule type" value="Genomic_DNA"/>
</dbReference>
<proteinExistence type="predicted"/>
<feature type="transmembrane region" description="Helical" evidence="1">
    <location>
        <begin position="12"/>
        <end position="31"/>
    </location>
</feature>
<keyword evidence="3" id="KW-1185">Reference proteome</keyword>
<evidence type="ECO:0000313" key="2">
    <source>
        <dbReference type="EMBL" id="QDT73429.1"/>
    </source>
</evidence>
<evidence type="ECO:0000313" key="3">
    <source>
        <dbReference type="Proteomes" id="UP000317909"/>
    </source>
</evidence>